<dbReference type="EMBL" id="UGTJ01000001">
    <property type="protein sequence ID" value="SUB79462.1"/>
    <property type="molecule type" value="Genomic_DNA"/>
</dbReference>
<dbReference type="Gene3D" id="3.40.47.10">
    <property type="match status" value="1"/>
</dbReference>
<comment type="caution">
    <text evidence="2">The sequence shown here is derived from an EMBL/GenBank/DDBJ whole genome shotgun (WGS) entry which is preliminary data.</text>
</comment>
<dbReference type="InterPro" id="IPR014030">
    <property type="entry name" value="Ketoacyl_synth_N"/>
</dbReference>
<evidence type="ECO:0000313" key="3">
    <source>
        <dbReference type="Proteomes" id="UP000255283"/>
    </source>
</evidence>
<reference evidence="2 3" key="1">
    <citation type="submission" date="2018-06" db="EMBL/GenBank/DDBJ databases">
        <authorList>
            <consortium name="Pathogen Informatics"/>
            <person name="Doyle S."/>
        </authorList>
    </citation>
    <scope>NUCLEOTIDE SEQUENCE [LARGE SCALE GENOMIC DNA]</scope>
    <source>
        <strain evidence="2 3">NCTC13063</strain>
    </source>
</reference>
<feature type="domain" description="Beta-ketoacyl synthase-like N-terminal" evidence="1">
    <location>
        <begin position="20"/>
        <end position="152"/>
    </location>
</feature>
<dbReference type="SUPFAM" id="SSF53901">
    <property type="entry name" value="Thiolase-like"/>
    <property type="match status" value="1"/>
</dbReference>
<gene>
    <name evidence="2" type="ORF">NCTC13063_00727</name>
</gene>
<evidence type="ECO:0000313" key="2">
    <source>
        <dbReference type="EMBL" id="SUB79462.1"/>
    </source>
</evidence>
<dbReference type="AlphaFoldDB" id="A0AAQ1UHL0"/>
<proteinExistence type="predicted"/>
<dbReference type="Pfam" id="PF13723">
    <property type="entry name" value="Ketoacyl-synt_2"/>
    <property type="match status" value="1"/>
</dbReference>
<organism evidence="2 3">
    <name type="scientific">Segatella buccae</name>
    <dbReference type="NCBI Taxonomy" id="28126"/>
    <lineage>
        <taxon>Bacteria</taxon>
        <taxon>Pseudomonadati</taxon>
        <taxon>Bacteroidota</taxon>
        <taxon>Bacteroidia</taxon>
        <taxon>Bacteroidales</taxon>
        <taxon>Prevotellaceae</taxon>
        <taxon>Segatella</taxon>
    </lineage>
</organism>
<accession>A0AAQ1UHL0</accession>
<dbReference type="GO" id="GO:0016746">
    <property type="term" value="F:acyltransferase activity"/>
    <property type="evidence" value="ECO:0007669"/>
    <property type="project" value="InterPro"/>
</dbReference>
<dbReference type="RefSeq" id="WP_115154117.1">
    <property type="nucleotide sequence ID" value="NZ_DBFWLE010000018.1"/>
</dbReference>
<evidence type="ECO:0000259" key="1">
    <source>
        <dbReference type="Pfam" id="PF13723"/>
    </source>
</evidence>
<sequence>MENKVYVIGCAENVPEEEYRRYLNPMKTRRYGRLLKRALATALKVIGETGVEHPDAIINGTALGCLEETEYLLNGLALEGEEVSMPTHFMQSTHNTVASLIGIYTHTHGYNCTYSHRKISFECAMQDAFIQMKVGKIRTALVCANDELTPRVKKIFNDLGFGKELVDGNSVPMVGVATDRSVAVMLSTEPGEHPLAEITAVEIWHGVGKEDTAEIKYTAL</sequence>
<protein>
    <recommendedName>
        <fullName evidence="1">Beta-ketoacyl synthase-like N-terminal domain-containing protein</fullName>
    </recommendedName>
</protein>
<dbReference type="Proteomes" id="UP000255283">
    <property type="component" value="Unassembled WGS sequence"/>
</dbReference>
<dbReference type="InterPro" id="IPR016039">
    <property type="entry name" value="Thiolase-like"/>
</dbReference>
<name>A0AAQ1UHL0_9BACT</name>